<comment type="caution">
    <text evidence="4">The sequence shown here is derived from an EMBL/GenBank/DDBJ whole genome shotgun (WGS) entry which is preliminary data.</text>
</comment>
<dbReference type="EMBL" id="BSNI01000002">
    <property type="protein sequence ID" value="GLQ17880.1"/>
    <property type="molecule type" value="Genomic_DNA"/>
</dbReference>
<name>A0ABQ5URH9_9HYPH</name>
<evidence type="ECO:0000256" key="2">
    <source>
        <dbReference type="ARBA" id="ARBA00023169"/>
    </source>
</evidence>
<dbReference type="Proteomes" id="UP001161405">
    <property type="component" value="Unassembled WGS sequence"/>
</dbReference>
<evidence type="ECO:0000313" key="5">
    <source>
        <dbReference type="Proteomes" id="UP001161405"/>
    </source>
</evidence>
<comment type="similarity">
    <text evidence="1">Belongs to the bacterial sugar transferase family.</text>
</comment>
<proteinExistence type="inferred from homology"/>
<dbReference type="InterPro" id="IPR003362">
    <property type="entry name" value="Bact_transf"/>
</dbReference>
<dbReference type="Pfam" id="PF02397">
    <property type="entry name" value="Bac_transf"/>
    <property type="match status" value="1"/>
</dbReference>
<keyword evidence="5" id="KW-1185">Reference proteome</keyword>
<keyword evidence="2" id="KW-0270">Exopolysaccharide synthesis</keyword>
<reference evidence="4" key="1">
    <citation type="journal article" date="2014" name="Int. J. Syst. Evol. Microbiol.">
        <title>Complete genome of a new Firmicutes species belonging to the dominant human colonic microbiota ('Ruminococcus bicirculans') reveals two chromosomes and a selective capacity to utilize plant glucans.</title>
        <authorList>
            <consortium name="NISC Comparative Sequencing Program"/>
            <person name="Wegmann U."/>
            <person name="Louis P."/>
            <person name="Goesmann A."/>
            <person name="Henrissat B."/>
            <person name="Duncan S.H."/>
            <person name="Flint H.J."/>
        </authorList>
    </citation>
    <scope>NUCLEOTIDE SEQUENCE</scope>
    <source>
        <strain evidence="4">NBRC 107169</strain>
    </source>
</reference>
<accession>A0ABQ5URH9</accession>
<organism evidence="4 5">
    <name type="scientific">Maritalea porphyrae</name>
    <dbReference type="NCBI Taxonomy" id="880732"/>
    <lineage>
        <taxon>Bacteria</taxon>
        <taxon>Pseudomonadati</taxon>
        <taxon>Pseudomonadota</taxon>
        <taxon>Alphaproteobacteria</taxon>
        <taxon>Hyphomicrobiales</taxon>
        <taxon>Devosiaceae</taxon>
        <taxon>Maritalea</taxon>
    </lineage>
</organism>
<reference evidence="4" key="2">
    <citation type="submission" date="2023-01" db="EMBL/GenBank/DDBJ databases">
        <title>Draft genome sequence of Maritalea porphyrae strain NBRC 107169.</title>
        <authorList>
            <person name="Sun Q."/>
            <person name="Mori K."/>
        </authorList>
    </citation>
    <scope>NUCLEOTIDE SEQUENCE</scope>
    <source>
        <strain evidence="4">NBRC 107169</strain>
    </source>
</reference>
<protein>
    <recommendedName>
        <fullName evidence="3">Bacterial sugar transferase domain-containing protein</fullName>
    </recommendedName>
</protein>
<feature type="domain" description="Bacterial sugar transferase" evidence="3">
    <location>
        <begin position="7"/>
        <end position="130"/>
    </location>
</feature>
<gene>
    <name evidence="4" type="ORF">GCM10007879_21290</name>
</gene>
<evidence type="ECO:0000256" key="1">
    <source>
        <dbReference type="ARBA" id="ARBA00006464"/>
    </source>
</evidence>
<sequence>MSWHHCDALGVTQATNNDVRVTRLGRILRWTSFDELPQLWNVLTGELSLVGPRCHVPNMLAGGVPYEQLVPHYEMRHQVVPGMTGLAQVRGLRGPTTNAKLAIRRVHADIEYIQNWSIVMDVIILIRTLFLPFRGLSTLARGAADA</sequence>
<dbReference type="PANTHER" id="PTHR30576:SF0">
    <property type="entry name" value="UNDECAPRENYL-PHOSPHATE N-ACETYLGALACTOSAMINYL 1-PHOSPHATE TRANSFERASE-RELATED"/>
    <property type="match status" value="1"/>
</dbReference>
<evidence type="ECO:0000259" key="3">
    <source>
        <dbReference type="Pfam" id="PF02397"/>
    </source>
</evidence>
<dbReference type="PANTHER" id="PTHR30576">
    <property type="entry name" value="COLANIC BIOSYNTHESIS UDP-GLUCOSE LIPID CARRIER TRANSFERASE"/>
    <property type="match status" value="1"/>
</dbReference>
<evidence type="ECO:0000313" key="4">
    <source>
        <dbReference type="EMBL" id="GLQ17880.1"/>
    </source>
</evidence>